<evidence type="ECO:0000313" key="4">
    <source>
        <dbReference type="RefSeq" id="XP_024937624.1"/>
    </source>
</evidence>
<sequence>MNPQDFTQENFQRIKESSCPGTSTTNPVCSKESRGGNLLESCSDRLEAQSYLNEKKIFDLFKFLIGHLLVDEPSDPVEYLVDLLDRCILFRSGLAEPPLLFTNRHVESIFQSMDPSGLGTISLEQYKAGMTTLGISQYESEPMGHQEGRVNKEIFVGEARKCLVRMLVELIGKTA</sequence>
<reference evidence="3 4" key="1">
    <citation type="submission" date="2025-04" db="UniProtKB">
        <authorList>
            <consortium name="RefSeq"/>
        </authorList>
    </citation>
    <scope>IDENTIFICATION</scope>
</reference>
<feature type="domain" description="EF-hand" evidence="1">
    <location>
        <begin position="101"/>
        <end position="136"/>
    </location>
</feature>
<protein>
    <submittedName>
        <fullName evidence="3 4">Uncharacterized protein LOC107264646</fullName>
    </submittedName>
</protein>
<dbReference type="KEGG" id="ccin:107264646"/>
<organism evidence="2 4">
    <name type="scientific">Cephus cinctus</name>
    <name type="common">Wheat stem sawfly</name>
    <dbReference type="NCBI Taxonomy" id="211228"/>
    <lineage>
        <taxon>Eukaryota</taxon>
        <taxon>Metazoa</taxon>
        <taxon>Ecdysozoa</taxon>
        <taxon>Arthropoda</taxon>
        <taxon>Hexapoda</taxon>
        <taxon>Insecta</taxon>
        <taxon>Pterygota</taxon>
        <taxon>Neoptera</taxon>
        <taxon>Endopterygota</taxon>
        <taxon>Hymenoptera</taxon>
        <taxon>Cephoidea</taxon>
        <taxon>Cephidae</taxon>
        <taxon>Cephus</taxon>
    </lineage>
</organism>
<dbReference type="InterPro" id="IPR039879">
    <property type="entry name" value="EFC10"/>
</dbReference>
<proteinExistence type="predicted"/>
<dbReference type="InterPro" id="IPR002048">
    <property type="entry name" value="EF_hand_dom"/>
</dbReference>
<dbReference type="Proteomes" id="UP000694920">
    <property type="component" value="Unplaced"/>
</dbReference>
<evidence type="ECO:0000259" key="1">
    <source>
        <dbReference type="PROSITE" id="PS50222"/>
    </source>
</evidence>
<dbReference type="SUPFAM" id="SSF47391">
    <property type="entry name" value="Dimerization-anchoring domain of cAMP-dependent PK regulatory subunit"/>
    <property type="match status" value="1"/>
</dbReference>
<evidence type="ECO:0000313" key="2">
    <source>
        <dbReference type="Proteomes" id="UP000694920"/>
    </source>
</evidence>
<dbReference type="InterPro" id="IPR056587">
    <property type="entry name" value="EF_EFCAB10_C"/>
</dbReference>
<dbReference type="PANTHER" id="PTHR21847">
    <property type="entry name" value="EF-HAND CALCIUM-BINDING DOMAIN-CONTAINING PROTEIN 10"/>
    <property type="match status" value="1"/>
</dbReference>
<dbReference type="GeneID" id="107264646"/>
<dbReference type="CDD" id="cd22981">
    <property type="entry name" value="DD_TbAK-like"/>
    <property type="match status" value="1"/>
</dbReference>
<dbReference type="AlphaFoldDB" id="A0AAJ7VY92"/>
<dbReference type="Pfam" id="PF24548">
    <property type="entry name" value="EF_EFCAB10_C"/>
    <property type="match status" value="1"/>
</dbReference>
<dbReference type="GO" id="GO:0005509">
    <property type="term" value="F:calcium ion binding"/>
    <property type="evidence" value="ECO:0007669"/>
    <property type="project" value="InterPro"/>
</dbReference>
<dbReference type="RefSeq" id="XP_024937624.1">
    <property type="nucleotide sequence ID" value="XM_025081856.1"/>
</dbReference>
<keyword evidence="2" id="KW-1185">Reference proteome</keyword>
<evidence type="ECO:0000313" key="3">
    <source>
        <dbReference type="RefSeq" id="XP_024937623.1"/>
    </source>
</evidence>
<dbReference type="PROSITE" id="PS50222">
    <property type="entry name" value="EF_HAND_2"/>
    <property type="match status" value="1"/>
</dbReference>
<dbReference type="PANTHER" id="PTHR21847:SF1">
    <property type="entry name" value="EF-HAND CALCIUM-BINDING DOMAIN-CONTAINING PROTEIN 10"/>
    <property type="match status" value="1"/>
</dbReference>
<gene>
    <name evidence="3 4" type="primary">LOC107264646</name>
</gene>
<accession>A0AAJ7VY92</accession>
<dbReference type="RefSeq" id="XP_024937623.1">
    <property type="nucleotide sequence ID" value="XM_025081855.1"/>
</dbReference>
<name>A0AAJ7VY92_CEPCN</name>